<dbReference type="GO" id="GO:0005524">
    <property type="term" value="F:ATP binding"/>
    <property type="evidence" value="ECO:0007669"/>
    <property type="project" value="UniProtKB-KW"/>
</dbReference>
<dbReference type="PANTHER" id="PTHR42781">
    <property type="entry name" value="SPERMIDINE/PUTRESCINE IMPORT ATP-BINDING PROTEIN POTA"/>
    <property type="match status" value="1"/>
</dbReference>
<dbReference type="PROSITE" id="PS00211">
    <property type="entry name" value="ABC_TRANSPORTER_1"/>
    <property type="match status" value="1"/>
</dbReference>
<dbReference type="Proteomes" id="UP000193431">
    <property type="component" value="Chromosome"/>
</dbReference>
<evidence type="ECO:0000256" key="2">
    <source>
        <dbReference type="ARBA" id="ARBA00022741"/>
    </source>
</evidence>
<dbReference type="PANTHER" id="PTHR42781:SF4">
    <property type="entry name" value="SPERMIDINE_PUTRESCINE IMPORT ATP-BINDING PROTEIN POTA"/>
    <property type="match status" value="1"/>
</dbReference>
<protein>
    <submittedName>
        <fullName evidence="5">ABC transporter ATP-binding protein</fullName>
    </submittedName>
</protein>
<dbReference type="AlphaFoldDB" id="A0A1W6ML08"/>
<keyword evidence="3 5" id="KW-0067">ATP-binding</keyword>
<reference evidence="5 6" key="1">
    <citation type="submission" date="2016-11" db="EMBL/GenBank/DDBJ databases">
        <title>Trade-off between light-utilization and light-protection in marine flavobacteria.</title>
        <authorList>
            <person name="Kumagai Y."/>
        </authorList>
    </citation>
    <scope>NUCLEOTIDE SEQUENCE [LARGE SCALE GENOMIC DNA]</scope>
    <source>
        <strain evidence="5 6">JCM 13191</strain>
    </source>
</reference>
<evidence type="ECO:0000256" key="1">
    <source>
        <dbReference type="ARBA" id="ARBA00022448"/>
    </source>
</evidence>
<name>A0A1W6ML08_9FLAO</name>
<dbReference type="SMART" id="SM00382">
    <property type="entry name" value="AAA"/>
    <property type="match status" value="1"/>
</dbReference>
<evidence type="ECO:0000259" key="4">
    <source>
        <dbReference type="PROSITE" id="PS50893"/>
    </source>
</evidence>
<dbReference type="RefSeq" id="WP_085767103.1">
    <property type="nucleotide sequence ID" value="NZ_CP019344.1"/>
</dbReference>
<dbReference type="SUPFAM" id="SSF52540">
    <property type="entry name" value="P-loop containing nucleoside triphosphate hydrolases"/>
    <property type="match status" value="1"/>
</dbReference>
<evidence type="ECO:0000313" key="5">
    <source>
        <dbReference type="EMBL" id="ARN78301.1"/>
    </source>
</evidence>
<dbReference type="Gene3D" id="3.40.50.300">
    <property type="entry name" value="P-loop containing nucleotide triphosphate hydrolases"/>
    <property type="match status" value="1"/>
</dbReference>
<feature type="domain" description="ABC transporter" evidence="4">
    <location>
        <begin position="2"/>
        <end position="239"/>
    </location>
</feature>
<dbReference type="InterPro" id="IPR050093">
    <property type="entry name" value="ABC_SmlMolc_Importer"/>
</dbReference>
<dbReference type="InterPro" id="IPR003593">
    <property type="entry name" value="AAA+_ATPase"/>
</dbReference>
<dbReference type="EMBL" id="CP019344">
    <property type="protein sequence ID" value="ARN78301.1"/>
    <property type="molecule type" value="Genomic_DNA"/>
</dbReference>
<accession>A0A1W6ML08</accession>
<dbReference type="PROSITE" id="PS50893">
    <property type="entry name" value="ABC_TRANSPORTER_2"/>
    <property type="match status" value="1"/>
</dbReference>
<keyword evidence="1" id="KW-0813">Transport</keyword>
<dbReference type="OrthoDB" id="9802264at2"/>
<keyword evidence="6" id="KW-1185">Reference proteome</keyword>
<dbReference type="InterPro" id="IPR017871">
    <property type="entry name" value="ABC_transporter-like_CS"/>
</dbReference>
<dbReference type="Pfam" id="PF00005">
    <property type="entry name" value="ABC_tran"/>
    <property type="match status" value="1"/>
</dbReference>
<evidence type="ECO:0000256" key="3">
    <source>
        <dbReference type="ARBA" id="ARBA00022840"/>
    </source>
</evidence>
<dbReference type="InterPro" id="IPR003439">
    <property type="entry name" value="ABC_transporter-like_ATP-bd"/>
</dbReference>
<dbReference type="GO" id="GO:0016887">
    <property type="term" value="F:ATP hydrolysis activity"/>
    <property type="evidence" value="ECO:0007669"/>
    <property type="project" value="InterPro"/>
</dbReference>
<evidence type="ECO:0000313" key="6">
    <source>
        <dbReference type="Proteomes" id="UP000193431"/>
    </source>
</evidence>
<sequence length="316" mass="36244">MLQVRDISYSVATKTGDKRIELLKNISIDLDQGHSLAIMGESGCGKTTLLKFIYGLLPYDRQEVMWNGEPLKGAEDTLIAGHEMMKYVPQEFELMPYTTVFENVGEHLSIQTDDRESRIHELLNVVDLAAYGSRKVKNLSGGQKQRVAIAKALAQEPKLWLLDEPFSHIDNFRKNDLRRRLFEYLEAHQISCIIATHDKDDVLSFTDETLILRSGKIEDYRSTHKVYSDPKNVYCASLFDEVTELDGSLFGKKETLILYPHQLVEVEKGGIEVEVEKSFWTGRDYLIAADYKEKRVYLKSVEKFELGKNIRIDLNS</sequence>
<organism evidence="5 6">
    <name type="scientific">Nonlabens spongiae</name>
    <dbReference type="NCBI Taxonomy" id="331648"/>
    <lineage>
        <taxon>Bacteria</taxon>
        <taxon>Pseudomonadati</taxon>
        <taxon>Bacteroidota</taxon>
        <taxon>Flavobacteriia</taxon>
        <taxon>Flavobacteriales</taxon>
        <taxon>Flavobacteriaceae</taxon>
        <taxon>Nonlabens</taxon>
    </lineage>
</organism>
<dbReference type="InterPro" id="IPR027417">
    <property type="entry name" value="P-loop_NTPase"/>
</dbReference>
<keyword evidence="2" id="KW-0547">Nucleotide-binding</keyword>
<dbReference type="STRING" id="331648.BST97_10040"/>
<gene>
    <name evidence="5" type="ORF">BST97_10040</name>
</gene>
<proteinExistence type="predicted"/>